<protein>
    <submittedName>
        <fullName evidence="2">Class 3 lipase</fullName>
    </submittedName>
</protein>
<dbReference type="InterPro" id="IPR029058">
    <property type="entry name" value="AB_hydrolase_fold"/>
</dbReference>
<dbReference type="CDD" id="cd00519">
    <property type="entry name" value="Lipase_3"/>
    <property type="match status" value="1"/>
</dbReference>
<dbReference type="Gene3D" id="3.40.50.1820">
    <property type="entry name" value="alpha/beta hydrolase"/>
    <property type="match status" value="1"/>
</dbReference>
<dbReference type="PANTHER" id="PTHR45856:SF24">
    <property type="entry name" value="FUNGAL LIPASE-LIKE DOMAIN-CONTAINING PROTEIN"/>
    <property type="match status" value="1"/>
</dbReference>
<keyword evidence="3" id="KW-1185">Reference proteome</keyword>
<evidence type="ECO:0000313" key="3">
    <source>
        <dbReference type="Proteomes" id="UP001161669"/>
    </source>
</evidence>
<dbReference type="InterPro" id="IPR002921">
    <property type="entry name" value="Fungal_lipase-type"/>
</dbReference>
<proteinExistence type="predicted"/>
<feature type="domain" description="Fungal lipase-type" evidence="1">
    <location>
        <begin position="97"/>
        <end position="225"/>
    </location>
</feature>
<dbReference type="Proteomes" id="UP001161669">
    <property type="component" value="Segment"/>
</dbReference>
<dbReference type="SUPFAM" id="SSF53474">
    <property type="entry name" value="alpha/beta-Hydrolases"/>
    <property type="match status" value="1"/>
</dbReference>
<dbReference type="KEGG" id="vg:80540774"/>
<dbReference type="Pfam" id="PF01764">
    <property type="entry name" value="Lipase_3"/>
    <property type="match status" value="1"/>
</dbReference>
<dbReference type="PANTHER" id="PTHR45856">
    <property type="entry name" value="ALPHA/BETA-HYDROLASES SUPERFAMILY PROTEIN"/>
    <property type="match status" value="1"/>
</dbReference>
<evidence type="ECO:0000313" key="2">
    <source>
        <dbReference type="EMBL" id="BBI30422.1"/>
    </source>
</evidence>
<dbReference type="InterPro" id="IPR051218">
    <property type="entry name" value="Sec_MonoDiacylglyc_Lipase"/>
</dbReference>
<dbReference type="EMBL" id="AP018495">
    <property type="protein sequence ID" value="BBI30422.1"/>
    <property type="molecule type" value="Genomic_DNA"/>
</dbReference>
<dbReference type="GO" id="GO:0006629">
    <property type="term" value="P:lipid metabolic process"/>
    <property type="evidence" value="ECO:0007669"/>
    <property type="project" value="InterPro"/>
</dbReference>
<accession>A0A3T1CX57</accession>
<organism evidence="2 3">
    <name type="scientific">Acanthamoeba castellanii medusavirus J1</name>
    <dbReference type="NCBI Taxonomy" id="3114988"/>
    <lineage>
        <taxon>Viruses</taxon>
        <taxon>Varidnaviria</taxon>
        <taxon>Bamfordvirae</taxon>
        <taxon>Nucleocytoviricota</taxon>
        <taxon>Megaviricetes</taxon>
        <taxon>Mamonoviridae</taxon>
        <taxon>Medusavirus</taxon>
        <taxon>Medusavirus medusae</taxon>
    </lineage>
</organism>
<sequence>MSSSEEILARCFGGAGDDANARGRRRDSSRASPPKLASLSFHLSLIEYAYDAAMADGQVPPLADERIYEIEQIDLPWDPKKCIAMLWVSRDDPGVAFLAFRGTVGFYEWKIDLSYAHAAYPRFGDGCFVHSGFHGAYESVREDLHRAIARHNVMRLFISGHSLGGAMAVLAAADLGADLVAEVVTYGAPRVGNVAWAHVFEERLGDTRVLNVRDEGDAVCMVPFPSMVDLNPFNNDPEYTHVGEWLYFRSEERTLAGCHSVANYRAYGDGAV</sequence>
<evidence type="ECO:0000259" key="1">
    <source>
        <dbReference type="Pfam" id="PF01764"/>
    </source>
</evidence>
<reference evidence="3" key="1">
    <citation type="journal article" date="2019" name="J. Virol.">
        <title>Medusavirus, a novel large DNA virus discovered from hot spring water.</title>
        <authorList>
            <person name="Yoshikawa G."/>
            <person name="Blanc-Mathieu R."/>
            <person name="Song C."/>
            <person name="Kayama Y."/>
            <person name="Mochizuki T."/>
            <person name="Murata K."/>
            <person name="Ogata H."/>
            <person name="Takemura M."/>
        </authorList>
    </citation>
    <scope>NUCLEOTIDE SEQUENCE [LARGE SCALE GENOMIC DNA]</scope>
</reference>
<name>A0A3T1CX57_9VIRU</name>